<reference evidence="2 3" key="1">
    <citation type="submission" date="2023-01" db="EMBL/GenBank/DDBJ databases">
        <authorList>
            <person name="Whitehead M."/>
        </authorList>
    </citation>
    <scope>NUCLEOTIDE SEQUENCE [LARGE SCALE GENOMIC DNA]</scope>
</reference>
<evidence type="ECO:0000313" key="3">
    <source>
        <dbReference type="Proteomes" id="UP001160148"/>
    </source>
</evidence>
<dbReference type="Gene3D" id="3.90.70.10">
    <property type="entry name" value="Cysteine proteinases"/>
    <property type="match status" value="1"/>
</dbReference>
<dbReference type="InterPro" id="IPR038765">
    <property type="entry name" value="Papain-like_cys_pep_sf"/>
</dbReference>
<dbReference type="AlphaFoldDB" id="A0AAV0Y5P0"/>
<comment type="caution">
    <text evidence="2">The sequence shown here is derived from an EMBL/GenBank/DDBJ whole genome shotgun (WGS) entry which is preliminary data.</text>
</comment>
<dbReference type="GO" id="GO:0016579">
    <property type="term" value="P:protein deubiquitination"/>
    <property type="evidence" value="ECO:0007669"/>
    <property type="project" value="InterPro"/>
</dbReference>
<dbReference type="Pfam" id="PF00443">
    <property type="entry name" value="UCH"/>
    <property type="match status" value="1"/>
</dbReference>
<protein>
    <recommendedName>
        <fullName evidence="1">Peptidase C19 ubiquitin carboxyl-terminal hydrolase domain-containing protein</fullName>
    </recommendedName>
</protein>
<evidence type="ECO:0000259" key="1">
    <source>
        <dbReference type="Pfam" id="PF00443"/>
    </source>
</evidence>
<organism evidence="2 3">
    <name type="scientific">Macrosiphum euphorbiae</name>
    <name type="common">potato aphid</name>
    <dbReference type="NCBI Taxonomy" id="13131"/>
    <lineage>
        <taxon>Eukaryota</taxon>
        <taxon>Metazoa</taxon>
        <taxon>Ecdysozoa</taxon>
        <taxon>Arthropoda</taxon>
        <taxon>Hexapoda</taxon>
        <taxon>Insecta</taxon>
        <taxon>Pterygota</taxon>
        <taxon>Neoptera</taxon>
        <taxon>Paraneoptera</taxon>
        <taxon>Hemiptera</taxon>
        <taxon>Sternorrhyncha</taxon>
        <taxon>Aphidomorpha</taxon>
        <taxon>Aphidoidea</taxon>
        <taxon>Aphididae</taxon>
        <taxon>Macrosiphini</taxon>
        <taxon>Macrosiphum</taxon>
    </lineage>
</organism>
<accession>A0AAV0Y5P0</accession>
<sequence>MMNELPSLIRKSRCENDQCLIPLVETSSSKLSLNVYENEFQIQREIEDNLKTYKETCSYCGNERNVSTEITTHLFIEITSLPKHLEASTSINIDTIPLDLVKQNYAKAICWSLLDLTTNIVLNSNVYKLRGAVIFHGGERCGLRAATGHYTTCALRSNEKWESYDDTKLNVTSSSTTRKKDMNFYFTAFNKTCIMYQSFINVLF</sequence>
<name>A0AAV0Y5P0_9HEMI</name>
<keyword evidence="3" id="KW-1185">Reference proteome</keyword>
<proteinExistence type="predicted"/>
<evidence type="ECO:0000313" key="2">
    <source>
        <dbReference type="EMBL" id="CAI6375706.1"/>
    </source>
</evidence>
<dbReference type="EMBL" id="CARXXK010001361">
    <property type="protein sequence ID" value="CAI6375706.1"/>
    <property type="molecule type" value="Genomic_DNA"/>
</dbReference>
<dbReference type="InterPro" id="IPR001394">
    <property type="entry name" value="Peptidase_C19_UCH"/>
</dbReference>
<dbReference type="SUPFAM" id="SSF54001">
    <property type="entry name" value="Cysteine proteinases"/>
    <property type="match status" value="1"/>
</dbReference>
<dbReference type="GO" id="GO:0004843">
    <property type="term" value="F:cysteine-type deubiquitinase activity"/>
    <property type="evidence" value="ECO:0007669"/>
    <property type="project" value="InterPro"/>
</dbReference>
<gene>
    <name evidence="2" type="ORF">MEUPH1_LOCUS29165</name>
</gene>
<feature type="domain" description="Peptidase C19 ubiquitin carboxyl-terminal hydrolase" evidence="1">
    <location>
        <begin position="59"/>
        <end position="179"/>
    </location>
</feature>
<dbReference type="Proteomes" id="UP001160148">
    <property type="component" value="Unassembled WGS sequence"/>
</dbReference>